<proteinExistence type="predicted"/>
<gene>
    <name evidence="1" type="ORF">PAXINDRAFT_100449</name>
</gene>
<sequence>MAQLIRSAKSGSDWSGNELFAFNIVIQDVDAATFFGVPQLPATTVSPVILNNLARPPPPAVVTKEERIFFEFLNRANISEVAAVDDFATHILRILDFDDNERSITTKREMSFTMCGARVRANALLLTYKTSTKSYALTTFQAKNHAGQTNSAPNDRGTQNTTTEKKELLHKRFHRLCPPCIQFPSPSCVLHGPWAMLFKTSVVISVFLRAK</sequence>
<dbReference type="AlphaFoldDB" id="A0A0C9SWK5"/>
<dbReference type="EMBL" id="KN819347">
    <property type="protein sequence ID" value="KIJ13974.1"/>
    <property type="molecule type" value="Genomic_DNA"/>
</dbReference>
<organism evidence="1 2">
    <name type="scientific">Paxillus involutus ATCC 200175</name>
    <dbReference type="NCBI Taxonomy" id="664439"/>
    <lineage>
        <taxon>Eukaryota</taxon>
        <taxon>Fungi</taxon>
        <taxon>Dikarya</taxon>
        <taxon>Basidiomycota</taxon>
        <taxon>Agaricomycotina</taxon>
        <taxon>Agaricomycetes</taxon>
        <taxon>Agaricomycetidae</taxon>
        <taxon>Boletales</taxon>
        <taxon>Paxilineae</taxon>
        <taxon>Paxillaceae</taxon>
        <taxon>Paxillus</taxon>
    </lineage>
</organism>
<reference evidence="2" key="2">
    <citation type="submission" date="2015-01" db="EMBL/GenBank/DDBJ databases">
        <title>Evolutionary Origins and Diversification of the Mycorrhizal Mutualists.</title>
        <authorList>
            <consortium name="DOE Joint Genome Institute"/>
            <consortium name="Mycorrhizal Genomics Consortium"/>
            <person name="Kohler A."/>
            <person name="Kuo A."/>
            <person name="Nagy L.G."/>
            <person name="Floudas D."/>
            <person name="Copeland A."/>
            <person name="Barry K.W."/>
            <person name="Cichocki N."/>
            <person name="Veneault-Fourrey C."/>
            <person name="LaButti K."/>
            <person name="Lindquist E.A."/>
            <person name="Lipzen A."/>
            <person name="Lundell T."/>
            <person name="Morin E."/>
            <person name="Murat C."/>
            <person name="Riley R."/>
            <person name="Ohm R."/>
            <person name="Sun H."/>
            <person name="Tunlid A."/>
            <person name="Henrissat B."/>
            <person name="Grigoriev I.V."/>
            <person name="Hibbett D.S."/>
            <person name="Martin F."/>
        </authorList>
    </citation>
    <scope>NUCLEOTIDE SEQUENCE [LARGE SCALE GENOMIC DNA]</scope>
    <source>
        <strain evidence="2">ATCC 200175</strain>
    </source>
</reference>
<dbReference type="HOGENOM" id="CLU_1305207_0_0_1"/>
<dbReference type="OrthoDB" id="3253976at2759"/>
<name>A0A0C9SWK5_PAXIN</name>
<reference evidence="1 2" key="1">
    <citation type="submission" date="2014-06" db="EMBL/GenBank/DDBJ databases">
        <authorList>
            <consortium name="DOE Joint Genome Institute"/>
            <person name="Kuo A."/>
            <person name="Kohler A."/>
            <person name="Nagy L.G."/>
            <person name="Floudas D."/>
            <person name="Copeland A."/>
            <person name="Barry K.W."/>
            <person name="Cichocki N."/>
            <person name="Veneault-Fourrey C."/>
            <person name="LaButti K."/>
            <person name="Lindquist E.A."/>
            <person name="Lipzen A."/>
            <person name="Lundell T."/>
            <person name="Morin E."/>
            <person name="Murat C."/>
            <person name="Sun H."/>
            <person name="Tunlid A."/>
            <person name="Henrissat B."/>
            <person name="Grigoriev I.V."/>
            <person name="Hibbett D.S."/>
            <person name="Martin F."/>
            <person name="Nordberg H.P."/>
            <person name="Cantor M.N."/>
            <person name="Hua S.X."/>
        </authorList>
    </citation>
    <scope>NUCLEOTIDE SEQUENCE [LARGE SCALE GENOMIC DNA]</scope>
    <source>
        <strain evidence="1 2">ATCC 200175</strain>
    </source>
</reference>
<protein>
    <submittedName>
        <fullName evidence="1">Uncharacterized protein</fullName>
    </submittedName>
</protein>
<dbReference type="Proteomes" id="UP000053647">
    <property type="component" value="Unassembled WGS sequence"/>
</dbReference>
<evidence type="ECO:0000313" key="1">
    <source>
        <dbReference type="EMBL" id="KIJ13974.1"/>
    </source>
</evidence>
<keyword evidence="2" id="KW-1185">Reference proteome</keyword>
<accession>A0A0C9SWK5</accession>
<evidence type="ECO:0000313" key="2">
    <source>
        <dbReference type="Proteomes" id="UP000053647"/>
    </source>
</evidence>